<organism evidence="2 3">
    <name type="scientific">Tenebrio molitor</name>
    <name type="common">Yellow mealworm beetle</name>
    <dbReference type="NCBI Taxonomy" id="7067"/>
    <lineage>
        <taxon>Eukaryota</taxon>
        <taxon>Metazoa</taxon>
        <taxon>Ecdysozoa</taxon>
        <taxon>Arthropoda</taxon>
        <taxon>Hexapoda</taxon>
        <taxon>Insecta</taxon>
        <taxon>Pterygota</taxon>
        <taxon>Neoptera</taxon>
        <taxon>Endopterygota</taxon>
        <taxon>Coleoptera</taxon>
        <taxon>Polyphaga</taxon>
        <taxon>Cucujiformia</taxon>
        <taxon>Tenebrionidae</taxon>
        <taxon>Tenebrio</taxon>
    </lineage>
</organism>
<gene>
    <name evidence="2" type="ORF">GEV33_001638</name>
</gene>
<protein>
    <recommendedName>
        <fullName evidence="1">Tc1-like transposase DDE domain-containing protein</fullName>
    </recommendedName>
</protein>
<dbReference type="InterPro" id="IPR036397">
    <property type="entry name" value="RNaseH_sf"/>
</dbReference>
<dbReference type="Pfam" id="PF13358">
    <property type="entry name" value="DDE_3"/>
    <property type="match status" value="1"/>
</dbReference>
<evidence type="ECO:0000313" key="2">
    <source>
        <dbReference type="EMBL" id="KAH0821153.1"/>
    </source>
</evidence>
<evidence type="ECO:0000313" key="3">
    <source>
        <dbReference type="Proteomes" id="UP000719412"/>
    </source>
</evidence>
<dbReference type="PANTHER" id="PTHR47326:SF1">
    <property type="entry name" value="HTH PSQ-TYPE DOMAIN-CONTAINING PROTEIN"/>
    <property type="match status" value="1"/>
</dbReference>
<dbReference type="InterPro" id="IPR038717">
    <property type="entry name" value="Tc1-like_DDE_dom"/>
</dbReference>
<reference evidence="2" key="1">
    <citation type="journal article" date="2020" name="J Insects Food Feed">
        <title>The yellow mealworm (Tenebrio molitor) genome: a resource for the emerging insects as food and feed industry.</title>
        <authorList>
            <person name="Eriksson T."/>
            <person name="Andere A."/>
            <person name="Kelstrup H."/>
            <person name="Emery V."/>
            <person name="Picard C."/>
        </authorList>
    </citation>
    <scope>NUCLEOTIDE SEQUENCE</scope>
    <source>
        <strain evidence="2">Stoneville</strain>
        <tissue evidence="2">Whole head</tissue>
    </source>
</reference>
<feature type="domain" description="Tc1-like transposase DDE" evidence="1">
    <location>
        <begin position="3"/>
        <end position="100"/>
    </location>
</feature>
<comment type="caution">
    <text evidence="2">The sequence shown here is derived from an EMBL/GenBank/DDBJ whole genome shotgun (WGS) entry which is preliminary data.</text>
</comment>
<dbReference type="PANTHER" id="PTHR47326">
    <property type="entry name" value="TRANSPOSABLE ELEMENT TC3 TRANSPOSASE-LIKE PROTEIN"/>
    <property type="match status" value="1"/>
</dbReference>
<dbReference type="GO" id="GO:0003676">
    <property type="term" value="F:nucleic acid binding"/>
    <property type="evidence" value="ECO:0007669"/>
    <property type="project" value="InterPro"/>
</dbReference>
<sequence>MVWGGISKDGRIELVMVPQRLNAQIYVETILQEHVVPFANNFGDDFILQQDNSRVHTANLTVNFLQDQEIQVMEWPAMSPDLNRNEHVWDMLHRRIRKRPAAALTLQKLAEKCCSKPPSTVSGFLSTEIEAVQNLAVSWTWSLKFCKLLRQNRMLVADDLHQQGLHPCHLQRVQHLKPEDPPRRIAFRQWLLKKIDEEPNFLSIVVTTDEAGFTRDGVFNSHNTHIWSEENPEQIRERGFQQRFSINRLIGPHVLPQYFNCEEYFNFLQNVRSDPLDDMPLPVGRDEGYMTERPFTMHGMSKIATATNDQFSSGFKKKNTFNNFFNANVKL</sequence>
<dbReference type="Gene3D" id="3.30.420.10">
    <property type="entry name" value="Ribonuclease H-like superfamily/Ribonuclease H"/>
    <property type="match status" value="2"/>
</dbReference>
<name>A0A8J6LJD6_TENMO</name>
<proteinExistence type="predicted"/>
<accession>A0A8J6LJD6</accession>
<dbReference type="AlphaFoldDB" id="A0A8J6LJD6"/>
<dbReference type="EMBL" id="JABDTM020009272">
    <property type="protein sequence ID" value="KAH0821153.1"/>
    <property type="molecule type" value="Genomic_DNA"/>
</dbReference>
<dbReference type="Proteomes" id="UP000719412">
    <property type="component" value="Unassembled WGS sequence"/>
</dbReference>
<keyword evidence="3" id="KW-1185">Reference proteome</keyword>
<evidence type="ECO:0000259" key="1">
    <source>
        <dbReference type="Pfam" id="PF13358"/>
    </source>
</evidence>
<reference evidence="2" key="2">
    <citation type="submission" date="2021-08" db="EMBL/GenBank/DDBJ databases">
        <authorList>
            <person name="Eriksson T."/>
        </authorList>
    </citation>
    <scope>NUCLEOTIDE SEQUENCE</scope>
    <source>
        <strain evidence="2">Stoneville</strain>
        <tissue evidence="2">Whole head</tissue>
    </source>
</reference>